<evidence type="ECO:0000313" key="3">
    <source>
        <dbReference type="Proteomes" id="UP000613580"/>
    </source>
</evidence>
<keyword evidence="1" id="KW-0732">Signal</keyword>
<gene>
    <name evidence="2" type="ORF">HMN09_00918900</name>
</gene>
<evidence type="ECO:0000313" key="2">
    <source>
        <dbReference type="EMBL" id="KAF7300356.1"/>
    </source>
</evidence>
<dbReference type="Proteomes" id="UP000613580">
    <property type="component" value="Unassembled WGS sequence"/>
</dbReference>
<sequence length="162" mass="16873">MYSRLLLLPAVFLVAVQTALAGPIRAARRGSSCSRELNVNVNTTVGSITSAIQQAQQELAKIDPFSGIADPRPIIETQLSLLDALQDIQNQTASGAITPSSVVPLTHVVVEGVAAAPALVAAIKVTNGTDAERNTQVLQNTSILVAHIAAAVLGVDPECVRF</sequence>
<dbReference type="EMBL" id="JACAZE010000013">
    <property type="protein sequence ID" value="KAF7300356.1"/>
    <property type="molecule type" value="Genomic_DNA"/>
</dbReference>
<feature type="chain" id="PRO_5034576179" description="Cell wall galactomannoprotein" evidence="1">
    <location>
        <begin position="22"/>
        <end position="162"/>
    </location>
</feature>
<name>A0A8H6SKJ2_MYCCL</name>
<organism evidence="2 3">
    <name type="scientific">Mycena chlorophos</name>
    <name type="common">Agaric fungus</name>
    <name type="synonym">Agaricus chlorophos</name>
    <dbReference type="NCBI Taxonomy" id="658473"/>
    <lineage>
        <taxon>Eukaryota</taxon>
        <taxon>Fungi</taxon>
        <taxon>Dikarya</taxon>
        <taxon>Basidiomycota</taxon>
        <taxon>Agaricomycotina</taxon>
        <taxon>Agaricomycetes</taxon>
        <taxon>Agaricomycetidae</taxon>
        <taxon>Agaricales</taxon>
        <taxon>Marasmiineae</taxon>
        <taxon>Mycenaceae</taxon>
        <taxon>Mycena</taxon>
    </lineage>
</organism>
<evidence type="ECO:0000256" key="1">
    <source>
        <dbReference type="SAM" id="SignalP"/>
    </source>
</evidence>
<protein>
    <recommendedName>
        <fullName evidence="4">Cell wall galactomannoprotein</fullName>
    </recommendedName>
</protein>
<evidence type="ECO:0008006" key="4">
    <source>
        <dbReference type="Google" id="ProtNLM"/>
    </source>
</evidence>
<reference evidence="2" key="1">
    <citation type="submission" date="2020-05" db="EMBL/GenBank/DDBJ databases">
        <title>Mycena genomes resolve the evolution of fungal bioluminescence.</title>
        <authorList>
            <person name="Tsai I.J."/>
        </authorList>
    </citation>
    <scope>NUCLEOTIDE SEQUENCE</scope>
    <source>
        <strain evidence="2">110903Hualien_Pintung</strain>
    </source>
</reference>
<comment type="caution">
    <text evidence="2">The sequence shown here is derived from an EMBL/GenBank/DDBJ whole genome shotgun (WGS) entry which is preliminary data.</text>
</comment>
<accession>A0A8H6SKJ2</accession>
<keyword evidence="3" id="KW-1185">Reference proteome</keyword>
<feature type="signal peptide" evidence="1">
    <location>
        <begin position="1"/>
        <end position="21"/>
    </location>
</feature>
<proteinExistence type="predicted"/>
<dbReference type="AlphaFoldDB" id="A0A8H6SKJ2"/>